<dbReference type="AlphaFoldDB" id="A0A068U858"/>
<keyword evidence="2" id="KW-1185">Reference proteome</keyword>
<dbReference type="Proteomes" id="UP000295252">
    <property type="component" value="Chromosome IX"/>
</dbReference>
<proteinExistence type="predicted"/>
<evidence type="ECO:0000313" key="2">
    <source>
        <dbReference type="Proteomes" id="UP000295252"/>
    </source>
</evidence>
<dbReference type="PANTHER" id="PTHR34808">
    <property type="entry name" value="EXPRESSED PROTEIN"/>
    <property type="match status" value="1"/>
</dbReference>
<gene>
    <name evidence="1" type="ORF">GSCOC_T00018761001</name>
</gene>
<accession>A0A068U858</accession>
<dbReference type="OMA" id="CVHDKEE"/>
<reference evidence="2" key="1">
    <citation type="journal article" date="2014" name="Science">
        <title>The coffee genome provides insight into the convergent evolution of caffeine biosynthesis.</title>
        <authorList>
            <person name="Denoeud F."/>
            <person name="Carretero-Paulet L."/>
            <person name="Dereeper A."/>
            <person name="Droc G."/>
            <person name="Guyot R."/>
            <person name="Pietrella M."/>
            <person name="Zheng C."/>
            <person name="Alberti A."/>
            <person name="Anthony F."/>
            <person name="Aprea G."/>
            <person name="Aury J.M."/>
            <person name="Bento P."/>
            <person name="Bernard M."/>
            <person name="Bocs S."/>
            <person name="Campa C."/>
            <person name="Cenci A."/>
            <person name="Combes M.C."/>
            <person name="Crouzillat D."/>
            <person name="Da Silva C."/>
            <person name="Daddiego L."/>
            <person name="De Bellis F."/>
            <person name="Dussert S."/>
            <person name="Garsmeur O."/>
            <person name="Gayraud T."/>
            <person name="Guignon V."/>
            <person name="Jahn K."/>
            <person name="Jamilloux V."/>
            <person name="Joet T."/>
            <person name="Labadie K."/>
            <person name="Lan T."/>
            <person name="Leclercq J."/>
            <person name="Lepelley M."/>
            <person name="Leroy T."/>
            <person name="Li L.T."/>
            <person name="Librado P."/>
            <person name="Lopez L."/>
            <person name="Munoz A."/>
            <person name="Noel B."/>
            <person name="Pallavicini A."/>
            <person name="Perrotta G."/>
            <person name="Poncet V."/>
            <person name="Pot D."/>
            <person name="Priyono X."/>
            <person name="Rigoreau M."/>
            <person name="Rouard M."/>
            <person name="Rozas J."/>
            <person name="Tranchant-Dubreuil C."/>
            <person name="VanBuren R."/>
            <person name="Zhang Q."/>
            <person name="Andrade A.C."/>
            <person name="Argout X."/>
            <person name="Bertrand B."/>
            <person name="de Kochko A."/>
            <person name="Graziosi G."/>
            <person name="Henry R.J."/>
            <person name="Jayarama X."/>
            <person name="Ming R."/>
            <person name="Nagai C."/>
            <person name="Rounsley S."/>
            <person name="Sankoff D."/>
            <person name="Giuliano G."/>
            <person name="Albert V.A."/>
            <person name="Wincker P."/>
            <person name="Lashermes P."/>
        </authorList>
    </citation>
    <scope>NUCLEOTIDE SEQUENCE [LARGE SCALE GENOMIC DNA]</scope>
    <source>
        <strain evidence="2">cv. DH200-94</strain>
    </source>
</reference>
<dbReference type="InParanoid" id="A0A068U858"/>
<organism evidence="1 2">
    <name type="scientific">Coffea canephora</name>
    <name type="common">Robusta coffee</name>
    <dbReference type="NCBI Taxonomy" id="49390"/>
    <lineage>
        <taxon>Eukaryota</taxon>
        <taxon>Viridiplantae</taxon>
        <taxon>Streptophyta</taxon>
        <taxon>Embryophyta</taxon>
        <taxon>Tracheophyta</taxon>
        <taxon>Spermatophyta</taxon>
        <taxon>Magnoliopsida</taxon>
        <taxon>eudicotyledons</taxon>
        <taxon>Gunneridae</taxon>
        <taxon>Pentapetalae</taxon>
        <taxon>asterids</taxon>
        <taxon>lamiids</taxon>
        <taxon>Gentianales</taxon>
        <taxon>Rubiaceae</taxon>
        <taxon>Ixoroideae</taxon>
        <taxon>Gardenieae complex</taxon>
        <taxon>Bertiereae - Coffeeae clade</taxon>
        <taxon>Coffeeae</taxon>
        <taxon>Coffea</taxon>
    </lineage>
</organism>
<dbReference type="PANTHER" id="PTHR34808:SF2">
    <property type="entry name" value="EXPRESSED PROTEIN"/>
    <property type="match status" value="1"/>
</dbReference>
<evidence type="ECO:0000313" key="1">
    <source>
        <dbReference type="EMBL" id="CDP04700.1"/>
    </source>
</evidence>
<dbReference type="OrthoDB" id="603047at2759"/>
<protein>
    <submittedName>
        <fullName evidence="1">Uncharacterized protein</fullName>
    </submittedName>
</protein>
<sequence>MEETTMVSLDRKSSIENEPRTLNIQQFQLAREAALYVMSTRSMEEALGIFTKGLEPVVNCGRENEATMRDYDYEDLEISHNQLRDIESAPFLFVLSVKQFLDQSLSQYIVKNLVI</sequence>
<name>A0A068U858_COFCA</name>
<dbReference type="Gramene" id="CDP04700">
    <property type="protein sequence ID" value="CDP04700"/>
    <property type="gene ID" value="GSCOC_T00018761001"/>
</dbReference>
<dbReference type="PhylomeDB" id="A0A068U858"/>
<dbReference type="EMBL" id="HG739097">
    <property type="protein sequence ID" value="CDP04700.1"/>
    <property type="molecule type" value="Genomic_DNA"/>
</dbReference>